<dbReference type="InterPro" id="IPR028956">
    <property type="entry name" value="Imm51"/>
</dbReference>
<accession>A0A9X1NMW3</accession>
<name>A0A9X1NMW3_9ACTN</name>
<evidence type="ECO:0000313" key="1">
    <source>
        <dbReference type="EMBL" id="MCD5317108.1"/>
    </source>
</evidence>
<dbReference type="Pfam" id="PF15595">
    <property type="entry name" value="Imm51"/>
    <property type="match status" value="1"/>
</dbReference>
<keyword evidence="2" id="KW-1185">Reference proteome</keyword>
<dbReference type="AlphaFoldDB" id="A0A9X1NMW3"/>
<dbReference type="EMBL" id="JAJOMB010000043">
    <property type="protein sequence ID" value="MCD5317108.1"/>
    <property type="molecule type" value="Genomic_DNA"/>
</dbReference>
<sequence>MKPLKLLETTPGKYSLIMSTGGLPTDEAVSRSGHEPNGYFWDGVAEWVIRNQVPEVKGRVNSDSEAGMYCAYGTDREALATLGEAMARVANAPDTLLALITEAKNAGIEFDD</sequence>
<comment type="caution">
    <text evidence="1">The sequence shown here is derived from an EMBL/GenBank/DDBJ whole genome shotgun (WGS) entry which is preliminary data.</text>
</comment>
<gene>
    <name evidence="1" type="ORF">LR394_40065</name>
</gene>
<dbReference type="Proteomes" id="UP001138997">
    <property type="component" value="Unassembled WGS sequence"/>
</dbReference>
<reference evidence="1" key="1">
    <citation type="submission" date="2021-11" db="EMBL/GenBank/DDBJ databases">
        <title>Streptomyces corallinus and Kineosporia corallina sp. nov., two new coral-derived marine actinobacteria.</title>
        <authorList>
            <person name="Buangrab K."/>
            <person name="Sutthacheep M."/>
            <person name="Yeemin T."/>
            <person name="Harunari E."/>
            <person name="Igarashi Y."/>
            <person name="Sripreechasak P."/>
            <person name="Kanchanasin P."/>
            <person name="Tanasupawat S."/>
            <person name="Phongsopitanun W."/>
        </authorList>
    </citation>
    <scope>NUCLEOTIDE SEQUENCE</scope>
    <source>
        <strain evidence="1">JCM 31032</strain>
    </source>
</reference>
<dbReference type="RefSeq" id="WP_231449960.1">
    <property type="nucleotide sequence ID" value="NZ_JAJOMB010000043.1"/>
</dbReference>
<proteinExistence type="predicted"/>
<organism evidence="1 2">
    <name type="scientific">Kineosporia babensis</name>
    <dbReference type="NCBI Taxonomy" id="499548"/>
    <lineage>
        <taxon>Bacteria</taxon>
        <taxon>Bacillati</taxon>
        <taxon>Actinomycetota</taxon>
        <taxon>Actinomycetes</taxon>
        <taxon>Kineosporiales</taxon>
        <taxon>Kineosporiaceae</taxon>
        <taxon>Kineosporia</taxon>
    </lineage>
</organism>
<protein>
    <submittedName>
        <fullName evidence="1">Immunity 51 family protein</fullName>
    </submittedName>
</protein>
<evidence type="ECO:0000313" key="2">
    <source>
        <dbReference type="Proteomes" id="UP001138997"/>
    </source>
</evidence>